<keyword evidence="4 6" id="KW-0630">Potassium</keyword>
<dbReference type="Gene3D" id="3.30.1360.120">
    <property type="entry name" value="Probable tRNA modification gtpase trme, domain 1"/>
    <property type="match status" value="1"/>
</dbReference>
<keyword evidence="5 6" id="KW-0342">GTP-binding</keyword>
<sequence>MCSTNETIAAIVTPPGESGVGIIRISGDQAFSVGDVLFRSASAVPLAQRRDKSVQYGHITERNGAVIDEVLVLIMKGPHSYTAEDVLEIQCHGGIKVIQKILTLVLEQGVRLARPGEFTERAFVNGRIDLAQAEAVMDIIQAKSEAGVTRAVRQLEGKLSEVVNDMLQNLTTFITRLEVTVDYPEEDLEEIEVPDIAGSLQEMRDALENMLGRARTGKMIRDGITVVINGLPNAGKSSLLNRLLEEDKAIVTEVPGTTRDVIEAWITLSGIPFCLVDTAGIRKTDDKVERIGVAKARSYMDTADIILLVLDGSHRLQEEEKALLQEIKDKPAWVILNKSDVSSRMDKKEIEAYGFPVLSLSARTGKGIEGLQKALLQYVLSSGWNTGADVLLANVRHIEAARQAKAAMDRALHTLQAGLPIDLAIIDIREAWEMLGDITGQHVRADIVKEIFSRFCLGK</sequence>
<dbReference type="PANTHER" id="PTHR42714:SF2">
    <property type="entry name" value="TRNA MODIFICATION GTPASE GTPBP3, MITOCHONDRIAL"/>
    <property type="match status" value="1"/>
</dbReference>
<feature type="binding site" evidence="6">
    <location>
        <position position="257"/>
    </location>
    <ligand>
        <name>K(+)</name>
        <dbReference type="ChEBI" id="CHEBI:29103"/>
    </ligand>
</feature>
<proteinExistence type="inferred from homology"/>
<dbReference type="InterPro" id="IPR027368">
    <property type="entry name" value="MnmE_dom2"/>
</dbReference>
<dbReference type="InterPro" id="IPR025867">
    <property type="entry name" value="MnmE_helical"/>
</dbReference>
<keyword evidence="6" id="KW-0963">Cytoplasm</keyword>
<name>A0ABP2L3K1_9FIRM</name>
<keyword evidence="6" id="KW-0479">Metal-binding</keyword>
<comment type="caution">
    <text evidence="6">Lacks conserved residue(s) required for the propagation of feature annotation.</text>
</comment>
<dbReference type="NCBIfam" id="TIGR00450">
    <property type="entry name" value="mnmE_trmE_thdF"/>
    <property type="match status" value="1"/>
</dbReference>
<feature type="binding site" evidence="6">
    <location>
        <position position="258"/>
    </location>
    <ligand>
        <name>Mg(2+)</name>
        <dbReference type="ChEBI" id="CHEBI:18420"/>
    </ligand>
</feature>
<dbReference type="Pfam" id="PF01926">
    <property type="entry name" value="MMR_HSR1"/>
    <property type="match status" value="1"/>
</dbReference>
<keyword evidence="2 6" id="KW-0819">tRNA processing</keyword>
<dbReference type="HAMAP" id="MF_00379">
    <property type="entry name" value="GTPase_MnmE"/>
    <property type="match status" value="1"/>
</dbReference>
<comment type="subcellular location">
    <subcellularLocation>
        <location evidence="6">Cytoplasm</location>
    </subcellularLocation>
</comment>
<evidence type="ECO:0000256" key="6">
    <source>
        <dbReference type="HAMAP-Rule" id="MF_00379"/>
    </source>
</evidence>
<organism evidence="9 10">
    <name type="scientific">Megasphaera lornae</name>
    <dbReference type="NCBI Taxonomy" id="1000568"/>
    <lineage>
        <taxon>Bacteria</taxon>
        <taxon>Bacillati</taxon>
        <taxon>Bacillota</taxon>
        <taxon>Negativicutes</taxon>
        <taxon>Veillonellales</taxon>
        <taxon>Veillonellaceae</taxon>
        <taxon>Megasphaera</taxon>
    </lineage>
</organism>
<keyword evidence="10" id="KW-1185">Reference proteome</keyword>
<dbReference type="NCBIfam" id="TIGR00231">
    <property type="entry name" value="small_GTP"/>
    <property type="match status" value="1"/>
</dbReference>
<feature type="binding site" evidence="6">
    <location>
        <begin position="361"/>
        <end position="363"/>
    </location>
    <ligand>
        <name>GTP</name>
        <dbReference type="ChEBI" id="CHEBI:37565"/>
    </ligand>
</feature>
<dbReference type="InterPro" id="IPR004520">
    <property type="entry name" value="GTPase_MnmE"/>
</dbReference>
<evidence type="ECO:0000256" key="1">
    <source>
        <dbReference type="ARBA" id="ARBA00011043"/>
    </source>
</evidence>
<dbReference type="PROSITE" id="PS51709">
    <property type="entry name" value="G_TRME"/>
    <property type="match status" value="1"/>
</dbReference>
<dbReference type="Pfam" id="PF12631">
    <property type="entry name" value="MnmE_helical"/>
    <property type="match status" value="1"/>
</dbReference>
<evidence type="ECO:0000313" key="9">
    <source>
        <dbReference type="EMBL" id="EGL39554.1"/>
    </source>
</evidence>
<comment type="similarity">
    <text evidence="1 6 7">Belongs to the TRAFAC class TrmE-Era-EngA-EngB-Septin-like GTPase superfamily. TrmE GTPase family.</text>
</comment>
<evidence type="ECO:0000313" key="10">
    <source>
        <dbReference type="Proteomes" id="UP000004018"/>
    </source>
</evidence>
<evidence type="ECO:0000256" key="3">
    <source>
        <dbReference type="ARBA" id="ARBA00022741"/>
    </source>
</evidence>
<comment type="function">
    <text evidence="6">Exhibits a very high intrinsic GTPase hydrolysis rate. Involved in the addition of a carboxymethylaminomethyl (cmnm) group at the wobble position (U34) of certain tRNAs, forming tRNA-cmnm(5)s(2)U34.</text>
</comment>
<dbReference type="InterPro" id="IPR006073">
    <property type="entry name" value="GTP-bd"/>
</dbReference>
<accession>A0ABP2L3K1</accession>
<dbReference type="InterPro" id="IPR027417">
    <property type="entry name" value="P-loop_NTPase"/>
</dbReference>
<feature type="binding site" evidence="6">
    <location>
        <position position="127"/>
    </location>
    <ligand>
        <name>(6S)-5-formyl-5,6,7,8-tetrahydrofolate</name>
        <dbReference type="ChEBI" id="CHEBI:57457"/>
    </ligand>
</feature>
<feature type="binding site" evidence="6">
    <location>
        <position position="237"/>
    </location>
    <ligand>
        <name>Mg(2+)</name>
        <dbReference type="ChEBI" id="CHEBI:18420"/>
    </ligand>
</feature>
<dbReference type="PANTHER" id="PTHR42714">
    <property type="entry name" value="TRNA MODIFICATION GTPASE GTPBP3"/>
    <property type="match status" value="1"/>
</dbReference>
<dbReference type="CDD" id="cd04164">
    <property type="entry name" value="trmE"/>
    <property type="match status" value="1"/>
</dbReference>
<feature type="domain" description="TrmE-type G" evidence="8">
    <location>
        <begin position="223"/>
        <end position="380"/>
    </location>
</feature>
<dbReference type="SUPFAM" id="SSF52540">
    <property type="entry name" value="P-loop containing nucleoside triphosphate hydrolases"/>
    <property type="match status" value="1"/>
</dbReference>
<keyword evidence="3 6" id="KW-0547">Nucleotide-binding</keyword>
<dbReference type="GO" id="GO:0016787">
    <property type="term" value="F:hydrolase activity"/>
    <property type="evidence" value="ECO:0007669"/>
    <property type="project" value="UniProtKB-KW"/>
</dbReference>
<dbReference type="EMBL" id="AFIJ01000036">
    <property type="protein sequence ID" value="EGL39554.1"/>
    <property type="molecule type" value="Genomic_DNA"/>
</dbReference>
<keyword evidence="6 9" id="KW-0378">Hydrolase</keyword>
<feature type="binding site" evidence="6">
    <location>
        <begin position="233"/>
        <end position="238"/>
    </location>
    <ligand>
        <name>GTP</name>
        <dbReference type="ChEBI" id="CHEBI:37565"/>
    </ligand>
</feature>
<feature type="binding site" evidence="6">
    <location>
        <position position="88"/>
    </location>
    <ligand>
        <name>(6S)-5-formyl-5,6,7,8-tetrahydrofolate</name>
        <dbReference type="ChEBI" id="CHEBI:57457"/>
    </ligand>
</feature>
<comment type="subunit">
    <text evidence="6">Homodimer. Heterotetramer of two MnmE and two MnmG subunits.</text>
</comment>
<dbReference type="CDD" id="cd14858">
    <property type="entry name" value="TrmE_N"/>
    <property type="match status" value="1"/>
</dbReference>
<dbReference type="InterPro" id="IPR027266">
    <property type="entry name" value="TrmE/GcvT-like"/>
</dbReference>
<dbReference type="InterPro" id="IPR031168">
    <property type="entry name" value="G_TrmE"/>
</dbReference>
<dbReference type="Gene3D" id="3.40.50.300">
    <property type="entry name" value="P-loop containing nucleotide triphosphate hydrolases"/>
    <property type="match status" value="1"/>
</dbReference>
<dbReference type="NCBIfam" id="NF003661">
    <property type="entry name" value="PRK05291.1-3"/>
    <property type="match status" value="1"/>
</dbReference>
<gene>
    <name evidence="6 9" type="primary">trmE</name>
    <name evidence="6" type="synonym">mnmE</name>
    <name evidence="9" type="ORF">HMPREF1039_1379</name>
</gene>
<feature type="binding site" evidence="6">
    <location>
        <begin position="277"/>
        <end position="280"/>
    </location>
    <ligand>
        <name>GTP</name>
        <dbReference type="ChEBI" id="CHEBI:37565"/>
    </ligand>
</feature>
<feature type="binding site" evidence="6">
    <location>
        <position position="233"/>
    </location>
    <ligand>
        <name>K(+)</name>
        <dbReference type="ChEBI" id="CHEBI:29103"/>
    </ligand>
</feature>
<comment type="cofactor">
    <cofactor evidence="6">
        <name>K(+)</name>
        <dbReference type="ChEBI" id="CHEBI:29103"/>
    </cofactor>
    <text evidence="6">Binds 1 potassium ion per subunit.</text>
</comment>
<feature type="binding site" evidence="6">
    <location>
        <position position="254"/>
    </location>
    <ligand>
        <name>K(+)</name>
        <dbReference type="ChEBI" id="CHEBI:29103"/>
    </ligand>
</feature>
<dbReference type="Gene3D" id="1.20.120.430">
    <property type="entry name" value="tRNA modification GTPase MnmE domain 2"/>
    <property type="match status" value="1"/>
</dbReference>
<evidence type="ECO:0000256" key="2">
    <source>
        <dbReference type="ARBA" id="ARBA00022694"/>
    </source>
</evidence>
<dbReference type="RefSeq" id="WP_007391510.1">
    <property type="nucleotide sequence ID" value="NZ_AFIJ01000036.1"/>
</dbReference>
<keyword evidence="6" id="KW-0460">Magnesium</keyword>
<evidence type="ECO:0000256" key="7">
    <source>
        <dbReference type="RuleBase" id="RU003313"/>
    </source>
</evidence>
<reference evidence="9 10" key="1">
    <citation type="submission" date="2011-04" db="EMBL/GenBank/DDBJ databases">
        <authorList>
            <person name="Harkins D.M."/>
            <person name="Madupu R."/>
            <person name="Durkin A.S."/>
            <person name="Torralba M."/>
            <person name="Methe B."/>
            <person name="Sutton G.G."/>
            <person name="Nelson K.E."/>
        </authorList>
    </citation>
    <scope>NUCLEOTIDE SEQUENCE [LARGE SCALE GENOMIC DNA]</scope>
    <source>
        <strain evidence="9 10">UPII 199-6</strain>
    </source>
</reference>
<dbReference type="Proteomes" id="UP000004018">
    <property type="component" value="Unassembled WGS sequence"/>
</dbReference>
<feature type="binding site" evidence="6">
    <location>
        <position position="24"/>
    </location>
    <ligand>
        <name>(6S)-5-formyl-5,6,7,8-tetrahydrofolate</name>
        <dbReference type="ChEBI" id="CHEBI:57457"/>
    </ligand>
</feature>
<dbReference type="Pfam" id="PF10396">
    <property type="entry name" value="TrmE_N"/>
    <property type="match status" value="1"/>
</dbReference>
<dbReference type="InterPro" id="IPR005225">
    <property type="entry name" value="Small_GTP-bd"/>
</dbReference>
<evidence type="ECO:0000259" key="8">
    <source>
        <dbReference type="PROSITE" id="PS51709"/>
    </source>
</evidence>
<comment type="caution">
    <text evidence="9">The sequence shown here is derived from an EMBL/GenBank/DDBJ whole genome shotgun (WGS) entry which is preliminary data.</text>
</comment>
<feature type="binding site" evidence="6">
    <location>
        <position position="252"/>
    </location>
    <ligand>
        <name>K(+)</name>
        <dbReference type="ChEBI" id="CHEBI:29103"/>
    </ligand>
</feature>
<dbReference type="EC" id="3.6.-.-" evidence="6"/>
<protein>
    <recommendedName>
        <fullName evidence="6">tRNA modification GTPase MnmE</fullName>
        <ecNumber evidence="6">3.6.-.-</ecNumber>
    </recommendedName>
</protein>
<dbReference type="InterPro" id="IPR018948">
    <property type="entry name" value="GTP-bd_TrmE_N"/>
</dbReference>
<feature type="binding site" evidence="6">
    <location>
        <position position="459"/>
    </location>
    <ligand>
        <name>(6S)-5-formyl-5,6,7,8-tetrahydrofolate</name>
        <dbReference type="ChEBI" id="CHEBI:57457"/>
    </ligand>
</feature>
<evidence type="ECO:0000256" key="4">
    <source>
        <dbReference type="ARBA" id="ARBA00022958"/>
    </source>
</evidence>
<feature type="binding site" evidence="6">
    <location>
        <begin position="252"/>
        <end position="258"/>
    </location>
    <ligand>
        <name>GTP</name>
        <dbReference type="ChEBI" id="CHEBI:37565"/>
    </ligand>
</feature>
<evidence type="ECO:0000256" key="5">
    <source>
        <dbReference type="ARBA" id="ARBA00023134"/>
    </source>
</evidence>